<evidence type="ECO:0000313" key="5">
    <source>
        <dbReference type="Proteomes" id="UP000032304"/>
    </source>
</evidence>
<evidence type="ECO:0000256" key="1">
    <source>
        <dbReference type="SAM" id="SignalP"/>
    </source>
</evidence>
<feature type="signal peptide" evidence="1">
    <location>
        <begin position="1"/>
        <end position="28"/>
    </location>
</feature>
<evidence type="ECO:0000313" key="3">
    <source>
        <dbReference type="EMBL" id="KJB79487.1"/>
    </source>
</evidence>
<organism evidence="3 5">
    <name type="scientific">Gossypium raimondii</name>
    <name type="common">Peruvian cotton</name>
    <name type="synonym">Gossypium klotzschianum subsp. raimondii</name>
    <dbReference type="NCBI Taxonomy" id="29730"/>
    <lineage>
        <taxon>Eukaryota</taxon>
        <taxon>Viridiplantae</taxon>
        <taxon>Streptophyta</taxon>
        <taxon>Embryophyta</taxon>
        <taxon>Tracheophyta</taxon>
        <taxon>Spermatophyta</taxon>
        <taxon>Magnoliopsida</taxon>
        <taxon>eudicotyledons</taxon>
        <taxon>Gunneridae</taxon>
        <taxon>Pentapetalae</taxon>
        <taxon>rosids</taxon>
        <taxon>malvids</taxon>
        <taxon>Malvales</taxon>
        <taxon>Malvaceae</taxon>
        <taxon>Malvoideae</taxon>
        <taxon>Gossypium</taxon>
    </lineage>
</organism>
<dbReference type="OrthoDB" id="643149at2759"/>
<dbReference type="EMBL" id="CM001752">
    <property type="protein sequence ID" value="KJB79487.1"/>
    <property type="molecule type" value="Genomic_DNA"/>
</dbReference>
<evidence type="ECO:0000313" key="6">
    <source>
        <dbReference type="Proteomes" id="UP000593578"/>
    </source>
</evidence>
<dbReference type="InterPro" id="IPR016140">
    <property type="entry name" value="Bifunc_inhib/LTP/seed_store"/>
</dbReference>
<reference evidence="4" key="3">
    <citation type="submission" date="2020-04" db="EMBL/GenBank/DDBJ databases">
        <authorList>
            <person name="Grover C.E."/>
            <person name="Arick M.A. II"/>
            <person name="Thrash A."/>
            <person name="Conover J.L."/>
            <person name="Sanders W.S."/>
            <person name="Peterson D.G."/>
            <person name="Scheffler J.A."/>
            <person name="Scheffler B.E."/>
            <person name="Wendel J.F."/>
        </authorList>
    </citation>
    <scope>NUCLEOTIDE SEQUENCE</scope>
    <source>
        <strain evidence="4">8</strain>
        <tissue evidence="4">Leaf</tissue>
    </source>
</reference>
<feature type="chain" id="PRO_5033220308" description="Bifunctional inhibitor/plant lipid transfer protein/seed storage helical domain-containing protein" evidence="1">
    <location>
        <begin position="29"/>
        <end position="106"/>
    </location>
</feature>
<evidence type="ECO:0000259" key="2">
    <source>
        <dbReference type="SMART" id="SM00499"/>
    </source>
</evidence>
<evidence type="ECO:0000313" key="4">
    <source>
        <dbReference type="EMBL" id="MBA0602189.1"/>
    </source>
</evidence>
<gene>
    <name evidence="3" type="ORF">B456_013G052600</name>
    <name evidence="4" type="ORF">Gorai_002378</name>
</gene>
<dbReference type="Proteomes" id="UP000032304">
    <property type="component" value="Chromosome 13"/>
</dbReference>
<keyword evidence="1" id="KW-0732">Signal</keyword>
<dbReference type="EMBL" id="JABEZZ010000013">
    <property type="protein sequence ID" value="MBA0602189.1"/>
    <property type="molecule type" value="Genomic_DNA"/>
</dbReference>
<accession>A0A0D2S8P9</accession>
<name>A0A0D2S8P9_GOSRA</name>
<dbReference type="SUPFAM" id="SSF47699">
    <property type="entry name" value="Bifunctional inhibitor/lipid-transfer protein/seed storage 2S albumin"/>
    <property type="match status" value="1"/>
</dbReference>
<reference evidence="4 6" key="2">
    <citation type="journal article" date="2019" name="Genome Biol. Evol.">
        <title>Insights into the evolution of the New World diploid cottons (Gossypium, subgenus Houzingenia) based on genome sequencing.</title>
        <authorList>
            <person name="Grover C.E."/>
            <person name="Arick M.A. 2nd"/>
            <person name="Thrash A."/>
            <person name="Conover J.L."/>
            <person name="Sanders W.S."/>
            <person name="Peterson D.G."/>
            <person name="Frelichowski J.E."/>
            <person name="Scheffler J.A."/>
            <person name="Scheffler B.E."/>
            <person name="Wendel J.F."/>
        </authorList>
    </citation>
    <scope>NUCLEOTIDE SEQUENCE [LARGE SCALE GENOMIC DNA]</scope>
    <source>
        <strain evidence="4">8</strain>
        <tissue evidence="4">Leaf</tissue>
    </source>
</reference>
<sequence length="106" mass="11202">MEGYAKLMIVTMVVAGLALGSGPMVANGQKVCGMNKEGFKACQPSVTAGNPSPPPPSAACCMALNEADLTCLCFFKNSKLMNDYGIDFNRAKDLPVQCNLTKSFNC</sequence>
<dbReference type="PANTHER" id="PTHR33122">
    <property type="entry name" value="LIPID BINDING PROTEIN-RELATED"/>
    <property type="match status" value="1"/>
</dbReference>
<dbReference type="SMART" id="SM00499">
    <property type="entry name" value="AAI"/>
    <property type="match status" value="1"/>
</dbReference>
<dbReference type="STRING" id="29730.A0A0D2S8P9"/>
<dbReference type="GO" id="GO:0009627">
    <property type="term" value="P:systemic acquired resistance"/>
    <property type="evidence" value="ECO:0007669"/>
    <property type="project" value="InterPro"/>
</dbReference>
<dbReference type="AlphaFoldDB" id="A0A0D2S8P9"/>
<dbReference type="InterPro" id="IPR039265">
    <property type="entry name" value="DIR1-like"/>
</dbReference>
<dbReference type="InterPro" id="IPR036312">
    <property type="entry name" value="Bifun_inhib/LTP/seed_sf"/>
</dbReference>
<dbReference type="OMA" id="ACLCRYK"/>
<dbReference type="Pfam" id="PF14368">
    <property type="entry name" value="LTP_2"/>
    <property type="match status" value="1"/>
</dbReference>
<keyword evidence="5" id="KW-1185">Reference proteome</keyword>
<protein>
    <recommendedName>
        <fullName evidence="2">Bifunctional inhibitor/plant lipid transfer protein/seed storage helical domain-containing protein</fullName>
    </recommendedName>
</protein>
<dbReference type="KEGG" id="gra:105781795"/>
<proteinExistence type="predicted"/>
<dbReference type="PANTHER" id="PTHR33122:SF36">
    <property type="entry name" value="LIPID TRANSFER PROTEIN"/>
    <property type="match status" value="1"/>
</dbReference>
<dbReference type="eggNOG" id="ENOG502S7QJ">
    <property type="taxonomic scope" value="Eukaryota"/>
</dbReference>
<reference evidence="3 5" key="1">
    <citation type="journal article" date="2012" name="Nature">
        <title>Repeated polyploidization of Gossypium genomes and the evolution of spinnable cotton fibres.</title>
        <authorList>
            <person name="Paterson A.H."/>
            <person name="Wendel J.F."/>
            <person name="Gundlach H."/>
            <person name="Guo H."/>
            <person name="Jenkins J."/>
            <person name="Jin D."/>
            <person name="Llewellyn D."/>
            <person name="Showmaker K.C."/>
            <person name="Shu S."/>
            <person name="Udall J."/>
            <person name="Yoo M.J."/>
            <person name="Byers R."/>
            <person name="Chen W."/>
            <person name="Doron-Faigenboim A."/>
            <person name="Duke M.V."/>
            <person name="Gong L."/>
            <person name="Grimwood J."/>
            <person name="Grover C."/>
            <person name="Grupp K."/>
            <person name="Hu G."/>
            <person name="Lee T.H."/>
            <person name="Li J."/>
            <person name="Lin L."/>
            <person name="Liu T."/>
            <person name="Marler B.S."/>
            <person name="Page J.T."/>
            <person name="Roberts A.W."/>
            <person name="Romanel E."/>
            <person name="Sanders W.S."/>
            <person name="Szadkowski E."/>
            <person name="Tan X."/>
            <person name="Tang H."/>
            <person name="Xu C."/>
            <person name="Wang J."/>
            <person name="Wang Z."/>
            <person name="Zhang D."/>
            <person name="Zhang L."/>
            <person name="Ashrafi H."/>
            <person name="Bedon F."/>
            <person name="Bowers J.E."/>
            <person name="Brubaker C.L."/>
            <person name="Chee P.W."/>
            <person name="Das S."/>
            <person name="Gingle A.R."/>
            <person name="Haigler C.H."/>
            <person name="Harker D."/>
            <person name="Hoffmann L.V."/>
            <person name="Hovav R."/>
            <person name="Jones D.C."/>
            <person name="Lemke C."/>
            <person name="Mansoor S."/>
            <person name="ur Rahman M."/>
            <person name="Rainville L.N."/>
            <person name="Rambani A."/>
            <person name="Reddy U.K."/>
            <person name="Rong J.K."/>
            <person name="Saranga Y."/>
            <person name="Scheffler B.E."/>
            <person name="Scheffler J.A."/>
            <person name="Stelly D.M."/>
            <person name="Triplett B.A."/>
            <person name="Van Deynze A."/>
            <person name="Vaslin M.F."/>
            <person name="Waghmare V.N."/>
            <person name="Walford S.A."/>
            <person name="Wright R.J."/>
            <person name="Zaki E.A."/>
            <person name="Zhang T."/>
            <person name="Dennis E.S."/>
            <person name="Mayer K.F."/>
            <person name="Peterson D.G."/>
            <person name="Rokhsar D.S."/>
            <person name="Wang X."/>
            <person name="Schmutz J."/>
        </authorList>
    </citation>
    <scope>NUCLEOTIDE SEQUENCE [LARGE SCALE GENOMIC DNA]</scope>
</reference>
<dbReference type="GO" id="GO:0005504">
    <property type="term" value="F:fatty acid binding"/>
    <property type="evidence" value="ECO:0007669"/>
    <property type="project" value="InterPro"/>
</dbReference>
<dbReference type="Gene3D" id="1.10.110.10">
    <property type="entry name" value="Plant lipid-transfer and hydrophobic proteins"/>
    <property type="match status" value="1"/>
</dbReference>
<feature type="domain" description="Bifunctional inhibitor/plant lipid transfer protein/seed storage helical" evidence="2">
    <location>
        <begin position="32"/>
        <end position="106"/>
    </location>
</feature>
<dbReference type="Proteomes" id="UP000593578">
    <property type="component" value="Unassembled WGS sequence"/>
</dbReference>
<dbReference type="Gramene" id="KJB79487">
    <property type="protein sequence ID" value="KJB79487"/>
    <property type="gene ID" value="B456_013G052600"/>
</dbReference>